<keyword evidence="6" id="KW-1185">Reference proteome</keyword>
<sequence length="310" mass="34525">MGANYKDYYEILGVDRKASEAEIKTAYLKAARKHHPDLHIKSEKAASEEKFKEINEAYAVLGDKEKRASYDSLGENLHSGQEWQPSPDMGSYGSQSWSSEEAEGFSDFFESLFGQARSNNPYGGFRQTRSIRGQDLESELELTLEEAYHGGQKLLQFSFRGTGNKTIVKSLDVKIPPFVRDKSKIRLKGQGGEGLAGGLAGDLLLTVKILPNAKFKLNGDSLETTIKIRPEQAVLGSQVHAPTIDGQVMITIPPMTHNGQKLRLRSKGWLGRDGIRGDEYVQVIIDIPRSINQSEKEQYERLADLNEGVH</sequence>
<name>A0ABS4FZF7_9CLOT</name>
<keyword evidence="1" id="KW-0235">DNA replication</keyword>
<feature type="region of interest" description="Disordered" evidence="3">
    <location>
        <begin position="75"/>
        <end position="96"/>
    </location>
</feature>
<dbReference type="CDD" id="cd06257">
    <property type="entry name" value="DnaJ"/>
    <property type="match status" value="1"/>
</dbReference>
<dbReference type="EMBL" id="JAGGKC010000001">
    <property type="protein sequence ID" value="MBP1917677.1"/>
    <property type="molecule type" value="Genomic_DNA"/>
</dbReference>
<evidence type="ECO:0000313" key="6">
    <source>
        <dbReference type="Proteomes" id="UP001519271"/>
    </source>
</evidence>
<dbReference type="InterPro" id="IPR036869">
    <property type="entry name" value="J_dom_sf"/>
</dbReference>
<dbReference type="InterPro" id="IPR008971">
    <property type="entry name" value="HSP40/DnaJ_pept-bd"/>
</dbReference>
<feature type="domain" description="J" evidence="4">
    <location>
        <begin position="7"/>
        <end position="74"/>
    </location>
</feature>
<accession>A0ABS4FZF7</accession>
<dbReference type="Gene3D" id="1.10.287.110">
    <property type="entry name" value="DnaJ domain"/>
    <property type="match status" value="1"/>
</dbReference>
<dbReference type="GO" id="GO:0003677">
    <property type="term" value="F:DNA binding"/>
    <property type="evidence" value="ECO:0007669"/>
    <property type="project" value="UniProtKB-KW"/>
</dbReference>
<dbReference type="Pfam" id="PF01556">
    <property type="entry name" value="DnaJ_C"/>
    <property type="match status" value="1"/>
</dbReference>
<dbReference type="SMART" id="SM00271">
    <property type="entry name" value="DnaJ"/>
    <property type="match status" value="1"/>
</dbReference>
<evidence type="ECO:0000259" key="4">
    <source>
        <dbReference type="PROSITE" id="PS50076"/>
    </source>
</evidence>
<dbReference type="PANTHER" id="PTHR43096">
    <property type="entry name" value="DNAJ HOMOLOG 1, MITOCHONDRIAL-RELATED"/>
    <property type="match status" value="1"/>
</dbReference>
<proteinExistence type="predicted"/>
<evidence type="ECO:0000256" key="3">
    <source>
        <dbReference type="SAM" id="MobiDB-lite"/>
    </source>
</evidence>
<dbReference type="PRINTS" id="PR00625">
    <property type="entry name" value="JDOMAIN"/>
</dbReference>
<dbReference type="RefSeq" id="WP_209457922.1">
    <property type="nucleotide sequence ID" value="NZ_JAGGKC010000001.1"/>
</dbReference>
<dbReference type="PANTHER" id="PTHR43096:SF52">
    <property type="entry name" value="DNAJ HOMOLOG 1, MITOCHONDRIAL-RELATED"/>
    <property type="match status" value="1"/>
</dbReference>
<evidence type="ECO:0000313" key="5">
    <source>
        <dbReference type="EMBL" id="MBP1917677.1"/>
    </source>
</evidence>
<dbReference type="PROSITE" id="PS00636">
    <property type="entry name" value="DNAJ_1"/>
    <property type="match status" value="1"/>
</dbReference>
<dbReference type="InterPro" id="IPR018253">
    <property type="entry name" value="DnaJ_domain_CS"/>
</dbReference>
<keyword evidence="5" id="KW-0238">DNA-binding</keyword>
<evidence type="ECO:0000256" key="2">
    <source>
        <dbReference type="ARBA" id="ARBA00023186"/>
    </source>
</evidence>
<protein>
    <submittedName>
        <fullName evidence="5">Curved DNA-binding protein</fullName>
    </submittedName>
</protein>
<dbReference type="SUPFAM" id="SSF49493">
    <property type="entry name" value="HSP40/DnaJ peptide-binding domain"/>
    <property type="match status" value="2"/>
</dbReference>
<dbReference type="Pfam" id="PF00226">
    <property type="entry name" value="DnaJ"/>
    <property type="match status" value="1"/>
</dbReference>
<reference evidence="5 6" key="1">
    <citation type="submission" date="2021-03" db="EMBL/GenBank/DDBJ databases">
        <title>Genomic Encyclopedia of Type Strains, Phase IV (KMG-IV): sequencing the most valuable type-strain genomes for metagenomic binning, comparative biology and taxonomic classification.</title>
        <authorList>
            <person name="Goeker M."/>
        </authorList>
    </citation>
    <scope>NUCLEOTIDE SEQUENCE [LARGE SCALE GENOMIC DNA]</scope>
    <source>
        <strain evidence="5 6">DSM 6139</strain>
    </source>
</reference>
<dbReference type="Gene3D" id="2.60.260.20">
    <property type="entry name" value="Urease metallochaperone UreE, N-terminal domain"/>
    <property type="match status" value="2"/>
</dbReference>
<dbReference type="Proteomes" id="UP001519271">
    <property type="component" value="Unassembled WGS sequence"/>
</dbReference>
<dbReference type="SUPFAM" id="SSF46565">
    <property type="entry name" value="Chaperone J-domain"/>
    <property type="match status" value="1"/>
</dbReference>
<evidence type="ECO:0000256" key="1">
    <source>
        <dbReference type="ARBA" id="ARBA00022705"/>
    </source>
</evidence>
<dbReference type="InterPro" id="IPR001623">
    <property type="entry name" value="DnaJ_domain"/>
</dbReference>
<gene>
    <name evidence="5" type="ORF">J2Z34_000140</name>
</gene>
<dbReference type="PROSITE" id="PS50076">
    <property type="entry name" value="DNAJ_2"/>
    <property type="match status" value="1"/>
</dbReference>
<keyword evidence="2" id="KW-0143">Chaperone</keyword>
<dbReference type="InterPro" id="IPR002939">
    <property type="entry name" value="DnaJ_C"/>
</dbReference>
<organism evidence="5 6">
    <name type="scientific">Youngiibacter multivorans</name>
    <dbReference type="NCBI Taxonomy" id="937251"/>
    <lineage>
        <taxon>Bacteria</taxon>
        <taxon>Bacillati</taxon>
        <taxon>Bacillota</taxon>
        <taxon>Clostridia</taxon>
        <taxon>Eubacteriales</taxon>
        <taxon>Clostridiaceae</taxon>
        <taxon>Youngiibacter</taxon>
    </lineage>
</organism>
<comment type="caution">
    <text evidence="5">The sequence shown here is derived from an EMBL/GenBank/DDBJ whole genome shotgun (WGS) entry which is preliminary data.</text>
</comment>
<dbReference type="CDD" id="cd10747">
    <property type="entry name" value="DnaJ_C"/>
    <property type="match status" value="1"/>
</dbReference>